<keyword evidence="5" id="KW-1133">Transmembrane helix</keyword>
<dbReference type="InterPro" id="IPR013766">
    <property type="entry name" value="Thioredoxin_domain"/>
</dbReference>
<dbReference type="PROSITE" id="PS51352">
    <property type="entry name" value="THIOREDOXIN_2"/>
    <property type="match status" value="1"/>
</dbReference>
<dbReference type="InterPro" id="IPR050553">
    <property type="entry name" value="Thioredoxin_ResA/DsbE_sf"/>
</dbReference>
<dbReference type="EMBL" id="JBDJNQ010000001">
    <property type="protein sequence ID" value="MEN5376349.1"/>
    <property type="molecule type" value="Genomic_DNA"/>
</dbReference>
<reference evidence="7 8" key="1">
    <citation type="submission" date="2024-04" db="EMBL/GenBank/DDBJ databases">
        <title>WGS of bacteria from Torrens River.</title>
        <authorList>
            <person name="Wyrsch E.R."/>
            <person name="Drigo B."/>
        </authorList>
    </citation>
    <scope>NUCLEOTIDE SEQUENCE [LARGE SCALE GENOMIC DNA]</scope>
    <source>
        <strain evidence="7 8">TWI391</strain>
    </source>
</reference>
<keyword evidence="2" id="KW-0201">Cytochrome c-type biogenesis</keyword>
<evidence type="ECO:0000256" key="5">
    <source>
        <dbReference type="SAM" id="Phobius"/>
    </source>
</evidence>
<evidence type="ECO:0000259" key="6">
    <source>
        <dbReference type="PROSITE" id="PS51352"/>
    </source>
</evidence>
<organism evidence="7 8">
    <name type="scientific">Sphingobacterium kitahiroshimense</name>
    <dbReference type="NCBI Taxonomy" id="470446"/>
    <lineage>
        <taxon>Bacteria</taxon>
        <taxon>Pseudomonadati</taxon>
        <taxon>Bacteroidota</taxon>
        <taxon>Sphingobacteriia</taxon>
        <taxon>Sphingobacteriales</taxon>
        <taxon>Sphingobacteriaceae</taxon>
        <taxon>Sphingobacterium</taxon>
    </lineage>
</organism>
<evidence type="ECO:0000256" key="3">
    <source>
        <dbReference type="ARBA" id="ARBA00023157"/>
    </source>
</evidence>
<gene>
    <name evidence="7" type="ORF">ABE541_03660</name>
</gene>
<dbReference type="InterPro" id="IPR036249">
    <property type="entry name" value="Thioredoxin-like_sf"/>
</dbReference>
<keyword evidence="3" id="KW-1015">Disulfide bond</keyword>
<dbReference type="CDD" id="cd02966">
    <property type="entry name" value="TlpA_like_family"/>
    <property type="match status" value="1"/>
</dbReference>
<protein>
    <submittedName>
        <fullName evidence="7">TlpA disulfide reductase family protein</fullName>
    </submittedName>
</protein>
<comment type="caution">
    <text evidence="7">The sequence shown here is derived from an EMBL/GenBank/DDBJ whole genome shotgun (WGS) entry which is preliminary data.</text>
</comment>
<proteinExistence type="predicted"/>
<dbReference type="PANTHER" id="PTHR42852:SF6">
    <property type="entry name" value="THIOL:DISULFIDE INTERCHANGE PROTEIN DSBE"/>
    <property type="match status" value="1"/>
</dbReference>
<dbReference type="PANTHER" id="PTHR42852">
    <property type="entry name" value="THIOL:DISULFIDE INTERCHANGE PROTEIN DSBE"/>
    <property type="match status" value="1"/>
</dbReference>
<dbReference type="SUPFAM" id="SSF52833">
    <property type="entry name" value="Thioredoxin-like"/>
    <property type="match status" value="1"/>
</dbReference>
<evidence type="ECO:0000256" key="1">
    <source>
        <dbReference type="ARBA" id="ARBA00004196"/>
    </source>
</evidence>
<keyword evidence="4" id="KW-0676">Redox-active center</keyword>
<keyword evidence="5" id="KW-0472">Membrane</keyword>
<name>A0ABV0BNF6_9SPHI</name>
<feature type="domain" description="Thioredoxin" evidence="6">
    <location>
        <begin position="57"/>
        <end position="211"/>
    </location>
</feature>
<evidence type="ECO:0000256" key="4">
    <source>
        <dbReference type="ARBA" id="ARBA00023284"/>
    </source>
</evidence>
<dbReference type="Gene3D" id="3.40.30.10">
    <property type="entry name" value="Glutaredoxin"/>
    <property type="match status" value="1"/>
</dbReference>
<comment type="subcellular location">
    <subcellularLocation>
        <location evidence="1">Cell envelope</location>
    </subcellularLocation>
</comment>
<keyword evidence="8" id="KW-1185">Reference proteome</keyword>
<dbReference type="Proteomes" id="UP001409291">
    <property type="component" value="Unassembled WGS sequence"/>
</dbReference>
<feature type="transmembrane region" description="Helical" evidence="5">
    <location>
        <begin position="12"/>
        <end position="32"/>
    </location>
</feature>
<evidence type="ECO:0000313" key="7">
    <source>
        <dbReference type="EMBL" id="MEN5376349.1"/>
    </source>
</evidence>
<accession>A0ABV0BNF6</accession>
<evidence type="ECO:0000256" key="2">
    <source>
        <dbReference type="ARBA" id="ARBA00022748"/>
    </source>
</evidence>
<dbReference type="RefSeq" id="WP_346580632.1">
    <property type="nucleotide sequence ID" value="NZ_JBDJLH010000001.1"/>
</dbReference>
<evidence type="ECO:0000313" key="8">
    <source>
        <dbReference type="Proteomes" id="UP001409291"/>
    </source>
</evidence>
<sequence length="462" mass="53732">MENQYIKVVKGLRFVVWFALILLLICSGSLVAKSSEKKHLTDSTALQDKVQDLFKALKPGDKMPESFWDMPMELDDFKGKKSNFKFGDMKGRIIIFDFWATTCKSCIENIPHMEQIQGKYPDELAIILVNSKRNRDTPGRINATMKRYKEQYKYDIGLFTILDDTLLTTLFPHNAIPSTAWINQEGIYMGNTMSNEVNEKNLESILKTGKADMAVTQIYRNFENRNDVPPLRDTAGQKFISEITGYNPYYLPTYPNVIHKNGHTSYQMVNNSFSFMLYEAYKKEVEGLAWTDYVFEPAIIDDIKYKLLSGDATDNTFSYQLYVRDSINQFQAEEHFREAFSKYFSLKVERKKSEIPIYIVSYNEHFDKIKTKGEMPVIQPYPGSDPVQYRNVSVQMFLANLFYYLDRPLVFDNTNSMHIDLTLPPNFGQKSMQDRLSFLEQQGIRLTPVTMPKEYVFISQKK</sequence>
<keyword evidence="5" id="KW-0812">Transmembrane</keyword>